<keyword evidence="3" id="KW-0410">Iron transport</keyword>
<comment type="caution">
    <text evidence="9">Lacks conserved residue(s) required for the propagation of feature annotation.</text>
</comment>
<dbReference type="AlphaFoldDB" id="A0A2R6QYJ7"/>
<evidence type="ECO:0000256" key="1">
    <source>
        <dbReference type="ARBA" id="ARBA00004128"/>
    </source>
</evidence>
<dbReference type="Proteomes" id="UP000241394">
    <property type="component" value="Chromosome LG11"/>
</dbReference>
<reference evidence="11" key="2">
    <citation type="journal article" date="2018" name="BMC Genomics">
        <title>A manually annotated Actinidia chinensis var. chinensis (kiwifruit) genome highlights the challenges associated with draft genomes and gene prediction in plants.</title>
        <authorList>
            <person name="Pilkington S.M."/>
            <person name="Crowhurst R."/>
            <person name="Hilario E."/>
            <person name="Nardozza S."/>
            <person name="Fraser L."/>
            <person name="Peng Y."/>
            <person name="Gunaseelan K."/>
            <person name="Simpson R."/>
            <person name="Tahir J."/>
            <person name="Deroles S.C."/>
            <person name="Templeton K."/>
            <person name="Luo Z."/>
            <person name="Davy M."/>
            <person name="Cheng C."/>
            <person name="McNeilage M."/>
            <person name="Scaglione D."/>
            <person name="Liu Y."/>
            <person name="Zhang Q."/>
            <person name="Datson P."/>
            <person name="De Silva N."/>
            <person name="Gardiner S.E."/>
            <person name="Bassett H."/>
            <person name="Chagne D."/>
            <person name="McCallum J."/>
            <person name="Dzierzon H."/>
            <person name="Deng C."/>
            <person name="Wang Y.Y."/>
            <person name="Barron L."/>
            <person name="Manako K."/>
            <person name="Bowen J."/>
            <person name="Foster T.M."/>
            <person name="Erridge Z.A."/>
            <person name="Tiffin H."/>
            <person name="Waite C.N."/>
            <person name="Davies K.M."/>
            <person name="Grierson E.P."/>
            <person name="Laing W.A."/>
            <person name="Kirk R."/>
            <person name="Chen X."/>
            <person name="Wood M."/>
            <person name="Montefiori M."/>
            <person name="Brummell D.A."/>
            <person name="Schwinn K.E."/>
            <person name="Catanach A."/>
            <person name="Fullerton C."/>
            <person name="Li D."/>
            <person name="Meiyalaghan S."/>
            <person name="Nieuwenhuizen N."/>
            <person name="Read N."/>
            <person name="Prakash R."/>
            <person name="Hunter D."/>
            <person name="Zhang H."/>
            <person name="McKenzie M."/>
            <person name="Knabel M."/>
            <person name="Harris A."/>
            <person name="Allan A.C."/>
            <person name="Gleave A."/>
            <person name="Chen A."/>
            <person name="Janssen B.J."/>
            <person name="Plunkett B."/>
            <person name="Ampomah-Dwamena C."/>
            <person name="Voogd C."/>
            <person name="Leif D."/>
            <person name="Lafferty D."/>
            <person name="Souleyre E.J.F."/>
            <person name="Varkonyi-Gasic E."/>
            <person name="Gambi F."/>
            <person name="Hanley J."/>
            <person name="Yao J.L."/>
            <person name="Cheung J."/>
            <person name="David K.M."/>
            <person name="Warren B."/>
            <person name="Marsh K."/>
            <person name="Snowden K.C."/>
            <person name="Lin-Wang K."/>
            <person name="Brian L."/>
            <person name="Martinez-Sanchez M."/>
            <person name="Wang M."/>
            <person name="Ileperuma N."/>
            <person name="Macnee N."/>
            <person name="Campin R."/>
            <person name="McAtee P."/>
            <person name="Drummond R.S.M."/>
            <person name="Espley R.V."/>
            <person name="Ireland H.S."/>
            <person name="Wu R."/>
            <person name="Atkinson R.G."/>
            <person name="Karunairetnam S."/>
            <person name="Bulley S."/>
            <person name="Chunkath S."/>
            <person name="Hanley Z."/>
            <person name="Storey R."/>
            <person name="Thrimawithana A.H."/>
            <person name="Thomson S."/>
            <person name="David C."/>
            <person name="Testolin R."/>
            <person name="Huang H."/>
            <person name="Hellens R.P."/>
            <person name="Schaffer R.J."/>
        </authorList>
    </citation>
    <scope>NUCLEOTIDE SEQUENCE [LARGE SCALE GENOMIC DNA]</scope>
    <source>
        <strain evidence="11">cv. Red5</strain>
    </source>
</reference>
<dbReference type="GO" id="GO:0030026">
    <property type="term" value="P:intracellular manganese ion homeostasis"/>
    <property type="evidence" value="ECO:0007669"/>
    <property type="project" value="InterPro"/>
</dbReference>
<dbReference type="InterPro" id="IPR008217">
    <property type="entry name" value="Ccc1_fam"/>
</dbReference>
<evidence type="ECO:0000313" key="11">
    <source>
        <dbReference type="Proteomes" id="UP000241394"/>
    </source>
</evidence>
<feature type="transmembrane region" description="Helical" evidence="9">
    <location>
        <begin position="199"/>
        <end position="220"/>
    </location>
</feature>
<feature type="transmembrane region" description="Helical" evidence="9">
    <location>
        <begin position="79"/>
        <end position="101"/>
    </location>
</feature>
<comment type="caution">
    <text evidence="10">The sequence shown here is derived from an EMBL/GenBank/DDBJ whole genome shotgun (WGS) entry which is preliminary data.</text>
</comment>
<evidence type="ECO:0000313" key="10">
    <source>
        <dbReference type="EMBL" id="PSS17468.1"/>
    </source>
</evidence>
<evidence type="ECO:0000256" key="3">
    <source>
        <dbReference type="ARBA" id="ARBA00022496"/>
    </source>
</evidence>
<gene>
    <name evidence="10" type="ORF">CEY00_Acc12253</name>
</gene>
<keyword evidence="7 9" id="KW-0472">Membrane</keyword>
<evidence type="ECO:0000256" key="2">
    <source>
        <dbReference type="ARBA" id="ARBA00007049"/>
    </source>
</evidence>
<feature type="transmembrane region" description="Helical" evidence="9">
    <location>
        <begin position="136"/>
        <end position="158"/>
    </location>
</feature>
<dbReference type="GO" id="GO:0005774">
    <property type="term" value="C:vacuolar membrane"/>
    <property type="evidence" value="ECO:0007669"/>
    <property type="project" value="UniProtKB-SubCell"/>
</dbReference>
<dbReference type="InParanoid" id="A0A2R6QYJ7"/>
<comment type="subcellular location">
    <subcellularLocation>
        <location evidence="1 9">Vacuole membrane</location>
        <topology evidence="1 9">Multi-pass membrane protein</topology>
    </subcellularLocation>
</comment>
<dbReference type="PANTHER" id="PTHR31851">
    <property type="entry name" value="FE(2+)/MN(2+) TRANSPORTER PCL1"/>
    <property type="match status" value="1"/>
</dbReference>
<keyword evidence="9" id="KW-0406">Ion transport</keyword>
<keyword evidence="6 9" id="KW-1133">Transmembrane helix</keyword>
<comment type="function">
    <text evidence="9">Vacuolar Fe(2+) uptake transporter.</text>
</comment>
<evidence type="ECO:0000256" key="9">
    <source>
        <dbReference type="RuleBase" id="RU369115"/>
    </source>
</evidence>
<feature type="transmembrane region" description="Helical" evidence="9">
    <location>
        <begin position="164"/>
        <end position="187"/>
    </location>
</feature>
<keyword evidence="5 9" id="KW-0812">Transmembrane</keyword>
<name>A0A2R6QYJ7_ACTCC</name>
<evidence type="ECO:0000256" key="7">
    <source>
        <dbReference type="ARBA" id="ARBA00023136"/>
    </source>
</evidence>
<protein>
    <recommendedName>
        <fullName evidence="9">Vacuolar iron transporter</fullName>
    </recommendedName>
</protein>
<dbReference type="GO" id="GO:0140315">
    <property type="term" value="F:iron ion sequestering activity"/>
    <property type="evidence" value="ECO:0007669"/>
    <property type="project" value="UniProtKB-UniRule"/>
</dbReference>
<evidence type="ECO:0000256" key="8">
    <source>
        <dbReference type="ARBA" id="ARBA00044464"/>
    </source>
</evidence>
<keyword evidence="4 9" id="KW-0926">Vacuole</keyword>
<dbReference type="OrthoDB" id="1792407at2759"/>
<dbReference type="GO" id="GO:0005384">
    <property type="term" value="F:manganese ion transmembrane transporter activity"/>
    <property type="evidence" value="ECO:0007669"/>
    <property type="project" value="InterPro"/>
</dbReference>
<dbReference type="Pfam" id="PF01988">
    <property type="entry name" value="VIT1"/>
    <property type="match status" value="1"/>
</dbReference>
<dbReference type="EMBL" id="NKQK01000011">
    <property type="protein sequence ID" value="PSS17468.1"/>
    <property type="molecule type" value="Genomic_DNA"/>
</dbReference>
<comment type="catalytic activity">
    <reaction evidence="8">
        <text>Fe(2+)(in) = Fe(2+)(out)</text>
        <dbReference type="Rhea" id="RHEA:28486"/>
        <dbReference type="ChEBI" id="CHEBI:29033"/>
    </reaction>
    <physiologicalReaction direction="left-to-right" evidence="8">
        <dbReference type="Rhea" id="RHEA:28487"/>
    </physiologicalReaction>
</comment>
<accession>A0A2R6QYJ7</accession>
<dbReference type="GO" id="GO:0005381">
    <property type="term" value="F:iron ion transmembrane transporter activity"/>
    <property type="evidence" value="ECO:0007669"/>
    <property type="project" value="UniProtKB-UniRule"/>
</dbReference>
<evidence type="ECO:0000256" key="5">
    <source>
        <dbReference type="ARBA" id="ARBA00022692"/>
    </source>
</evidence>
<evidence type="ECO:0000256" key="6">
    <source>
        <dbReference type="ARBA" id="ARBA00022989"/>
    </source>
</evidence>
<dbReference type="Gramene" id="PSS17468">
    <property type="protein sequence ID" value="PSS17468"/>
    <property type="gene ID" value="CEY00_Acc12253"/>
</dbReference>
<dbReference type="STRING" id="1590841.A0A2R6QYJ7"/>
<sequence>MVPSTFPSSNSPLSSYHHHFLMSLPISIPTNHNDQNTSLELEENEWPRAAVRRGLPALLNIFSIMINVGAGQHNPKDTILIGVASLVSGACCIAIAEYLSIRSQLDMEVARMESRENRRVAERQEERERLLSPVKAAAAVALAFWVVGFMPLVAGSFINDDKVRMGVVMAVMSMELVGFAWFGAVLAGVPTTRAAIRDFLAGWLAIAITFVFTKLVIQLLNLRIHHAYREANTVVDDLTKHARSTESPFALFFPKFLLILEG</sequence>
<organism evidence="10 11">
    <name type="scientific">Actinidia chinensis var. chinensis</name>
    <name type="common">Chinese soft-hair kiwi</name>
    <dbReference type="NCBI Taxonomy" id="1590841"/>
    <lineage>
        <taxon>Eukaryota</taxon>
        <taxon>Viridiplantae</taxon>
        <taxon>Streptophyta</taxon>
        <taxon>Embryophyta</taxon>
        <taxon>Tracheophyta</taxon>
        <taxon>Spermatophyta</taxon>
        <taxon>Magnoliopsida</taxon>
        <taxon>eudicotyledons</taxon>
        <taxon>Gunneridae</taxon>
        <taxon>Pentapetalae</taxon>
        <taxon>asterids</taxon>
        <taxon>Ericales</taxon>
        <taxon>Actinidiaceae</taxon>
        <taxon>Actinidia</taxon>
    </lineage>
</organism>
<keyword evidence="9" id="KW-0813">Transport</keyword>
<comment type="similarity">
    <text evidence="2 9">Belongs to the CCC1 family.</text>
</comment>
<keyword evidence="3" id="KW-0408">Iron</keyword>
<reference evidence="10 11" key="1">
    <citation type="submission" date="2017-07" db="EMBL/GenBank/DDBJ databases">
        <title>An improved, manually edited Actinidia chinensis var. chinensis (kiwifruit) genome highlights the challenges associated with draft genomes and gene prediction in plants.</title>
        <authorList>
            <person name="Pilkington S."/>
            <person name="Crowhurst R."/>
            <person name="Hilario E."/>
            <person name="Nardozza S."/>
            <person name="Fraser L."/>
            <person name="Peng Y."/>
            <person name="Gunaseelan K."/>
            <person name="Simpson R."/>
            <person name="Tahir J."/>
            <person name="Deroles S."/>
            <person name="Templeton K."/>
            <person name="Luo Z."/>
            <person name="Davy M."/>
            <person name="Cheng C."/>
            <person name="Mcneilage M."/>
            <person name="Scaglione D."/>
            <person name="Liu Y."/>
            <person name="Zhang Q."/>
            <person name="Datson P."/>
            <person name="De Silva N."/>
            <person name="Gardiner S."/>
            <person name="Bassett H."/>
            <person name="Chagne D."/>
            <person name="Mccallum J."/>
            <person name="Dzierzon H."/>
            <person name="Deng C."/>
            <person name="Wang Y.-Y."/>
            <person name="Barron N."/>
            <person name="Manako K."/>
            <person name="Bowen J."/>
            <person name="Foster T."/>
            <person name="Erridge Z."/>
            <person name="Tiffin H."/>
            <person name="Waite C."/>
            <person name="Davies K."/>
            <person name="Grierson E."/>
            <person name="Laing W."/>
            <person name="Kirk R."/>
            <person name="Chen X."/>
            <person name="Wood M."/>
            <person name="Montefiori M."/>
            <person name="Brummell D."/>
            <person name="Schwinn K."/>
            <person name="Catanach A."/>
            <person name="Fullerton C."/>
            <person name="Li D."/>
            <person name="Meiyalaghan S."/>
            <person name="Nieuwenhuizen N."/>
            <person name="Read N."/>
            <person name="Prakash R."/>
            <person name="Hunter D."/>
            <person name="Zhang H."/>
            <person name="Mckenzie M."/>
            <person name="Knabel M."/>
            <person name="Harris A."/>
            <person name="Allan A."/>
            <person name="Chen A."/>
            <person name="Janssen B."/>
            <person name="Plunkett B."/>
            <person name="Dwamena C."/>
            <person name="Voogd C."/>
            <person name="Leif D."/>
            <person name="Lafferty D."/>
            <person name="Souleyre E."/>
            <person name="Varkonyi-Gasic E."/>
            <person name="Gambi F."/>
            <person name="Hanley J."/>
            <person name="Yao J.-L."/>
            <person name="Cheung J."/>
            <person name="David K."/>
            <person name="Warren B."/>
            <person name="Marsh K."/>
            <person name="Snowden K."/>
            <person name="Lin-Wang K."/>
            <person name="Brian L."/>
            <person name="Martinez-Sanchez M."/>
            <person name="Wang M."/>
            <person name="Ileperuma N."/>
            <person name="Macnee N."/>
            <person name="Campin R."/>
            <person name="Mcatee P."/>
            <person name="Drummond R."/>
            <person name="Espley R."/>
            <person name="Ireland H."/>
            <person name="Wu R."/>
            <person name="Atkinson R."/>
            <person name="Karunairetnam S."/>
            <person name="Bulley S."/>
            <person name="Chunkath S."/>
            <person name="Hanley Z."/>
            <person name="Storey R."/>
            <person name="Thrimawithana A."/>
            <person name="Thomson S."/>
            <person name="David C."/>
            <person name="Testolin R."/>
        </authorList>
    </citation>
    <scope>NUCLEOTIDE SEQUENCE [LARGE SCALE GENOMIC DNA]</scope>
    <source>
        <strain evidence="11">cv. Red5</strain>
        <tissue evidence="10">Young leaf</tissue>
    </source>
</reference>
<keyword evidence="11" id="KW-1185">Reference proteome</keyword>
<evidence type="ECO:0000256" key="4">
    <source>
        <dbReference type="ARBA" id="ARBA00022554"/>
    </source>
</evidence>
<proteinExistence type="inferred from homology"/>